<feature type="domain" description="MmgE/PrpD N-terminal" evidence="2">
    <location>
        <begin position="10"/>
        <end position="244"/>
    </location>
</feature>
<organism evidence="4 5">
    <name type="scientific">Bordetella genomosp. 11</name>
    <dbReference type="NCBI Taxonomy" id="1416808"/>
    <lineage>
        <taxon>Bacteria</taxon>
        <taxon>Pseudomonadati</taxon>
        <taxon>Pseudomonadota</taxon>
        <taxon>Betaproteobacteria</taxon>
        <taxon>Burkholderiales</taxon>
        <taxon>Alcaligenaceae</taxon>
        <taxon>Bordetella</taxon>
    </lineage>
</organism>
<dbReference type="Gene3D" id="1.10.4100.10">
    <property type="entry name" value="2-methylcitrate dehydratase PrpD"/>
    <property type="match status" value="1"/>
</dbReference>
<keyword evidence="5" id="KW-1185">Reference proteome</keyword>
<dbReference type="EMBL" id="NEVS01000001">
    <property type="protein sequence ID" value="OZI67005.1"/>
    <property type="molecule type" value="Genomic_DNA"/>
</dbReference>
<evidence type="ECO:0000259" key="3">
    <source>
        <dbReference type="Pfam" id="PF19305"/>
    </source>
</evidence>
<proteinExistence type="inferred from homology"/>
<dbReference type="PANTHER" id="PTHR16943:SF8">
    <property type="entry name" value="2-METHYLCITRATE DEHYDRATASE"/>
    <property type="match status" value="1"/>
</dbReference>
<evidence type="ECO:0000313" key="5">
    <source>
        <dbReference type="Proteomes" id="UP000215767"/>
    </source>
</evidence>
<dbReference type="Pfam" id="PF03972">
    <property type="entry name" value="MmgE_PrpD_N"/>
    <property type="match status" value="1"/>
</dbReference>
<reference evidence="5" key="1">
    <citation type="submission" date="2017-05" db="EMBL/GenBank/DDBJ databases">
        <title>Complete and WGS of Bordetella genogroups.</title>
        <authorList>
            <person name="Spilker T."/>
            <person name="Lipuma J."/>
        </authorList>
    </citation>
    <scope>NUCLEOTIDE SEQUENCE [LARGE SCALE GENOMIC DNA]</scope>
    <source>
        <strain evidence="5">AU8856</strain>
    </source>
</reference>
<gene>
    <name evidence="4" type="ORF">CAL28_04700</name>
</gene>
<evidence type="ECO:0000259" key="2">
    <source>
        <dbReference type="Pfam" id="PF03972"/>
    </source>
</evidence>
<dbReference type="InterPro" id="IPR005656">
    <property type="entry name" value="MmgE_PrpD"/>
</dbReference>
<evidence type="ECO:0000256" key="1">
    <source>
        <dbReference type="ARBA" id="ARBA00006174"/>
    </source>
</evidence>
<feature type="domain" description="MmgE/PrpD C-terminal" evidence="3">
    <location>
        <begin position="272"/>
        <end position="433"/>
    </location>
</feature>
<dbReference type="OrthoDB" id="8680281at2"/>
<dbReference type="Proteomes" id="UP000215767">
    <property type="component" value="Unassembled WGS sequence"/>
</dbReference>
<dbReference type="InterPro" id="IPR045336">
    <property type="entry name" value="MmgE_PrpD_N"/>
</dbReference>
<dbReference type="AlphaFoldDB" id="A0A261UZB6"/>
<dbReference type="Pfam" id="PF19305">
    <property type="entry name" value="MmgE_PrpD_C"/>
    <property type="match status" value="1"/>
</dbReference>
<protein>
    <submittedName>
        <fullName evidence="4">2-methylcitrate dehydratase</fullName>
    </submittedName>
</protein>
<dbReference type="InterPro" id="IPR042188">
    <property type="entry name" value="MmgE/PrpD_sf_2"/>
</dbReference>
<dbReference type="Gene3D" id="3.30.1330.120">
    <property type="entry name" value="2-methylcitrate dehydratase PrpD"/>
    <property type="match status" value="1"/>
</dbReference>
<dbReference type="InterPro" id="IPR042183">
    <property type="entry name" value="MmgE/PrpD_sf_1"/>
</dbReference>
<dbReference type="SUPFAM" id="SSF103378">
    <property type="entry name" value="2-methylcitrate dehydratase PrpD"/>
    <property type="match status" value="1"/>
</dbReference>
<name>A0A261UZB6_9BORD</name>
<dbReference type="RefSeq" id="WP_094840200.1">
    <property type="nucleotide sequence ID" value="NZ_NEVS01000001.1"/>
</dbReference>
<accession>A0A261UZB6</accession>
<evidence type="ECO:0000313" key="4">
    <source>
        <dbReference type="EMBL" id="OZI67005.1"/>
    </source>
</evidence>
<dbReference type="InterPro" id="IPR036148">
    <property type="entry name" value="MmgE/PrpD_sf"/>
</dbReference>
<dbReference type="InterPro" id="IPR045337">
    <property type="entry name" value="MmgE_PrpD_C"/>
</dbReference>
<dbReference type="GO" id="GO:0016829">
    <property type="term" value="F:lyase activity"/>
    <property type="evidence" value="ECO:0007669"/>
    <property type="project" value="InterPro"/>
</dbReference>
<comment type="caution">
    <text evidence="4">The sequence shown here is derived from an EMBL/GenBank/DDBJ whole genome shotgun (WGS) entry which is preliminary data.</text>
</comment>
<comment type="similarity">
    <text evidence="1">Belongs to the PrpD family.</text>
</comment>
<dbReference type="PANTHER" id="PTHR16943">
    <property type="entry name" value="2-METHYLCITRATE DEHYDRATASE-RELATED"/>
    <property type="match status" value="1"/>
</dbReference>
<sequence length="462" mass="47652">MQPEQDASAHIARWVATLRPDAMPPAVRARARACLLDTVGVALAGSATAAARYARALADETSAQGACTALGSARRYDACAAAFVNGTAAHAQDFDDNCYAGFVHGSAAIVPAVLSVGERQDATGADAVSACVAGAECEYAVGAATRSRLYERGWWTTGVLGPIGASMAAAWLLRLDESRTHAALGLAIAGAGGMKACFGSDAKPLGAGHAARAGVACALLALHGASGPRQALEGANGLADLFNEGIFDEDRIGALGRHWYLEQPGVDVKRIPVCLSSHAAADAVAELAAEHGVSADDVEEVLCDVPPIVLANLKYDAPASPREAQFSMPFAIAVTLLHGKVALRHLSGDVLADPGLRALMARIRQYSGERWRDDRLRERAPEGAAVHLRLRDGRTLERFRAVARGGAADPLSDDDLAGKFGECAGPVLGASRAAGLLAGLREVDGATPLRHILRGAAGASTA</sequence>